<dbReference type="Proteomes" id="UP001515500">
    <property type="component" value="Chromosome 4"/>
</dbReference>
<dbReference type="AlphaFoldDB" id="A0AB40B4R3"/>
<protein>
    <submittedName>
        <fullName evidence="2 3">Uncharacterized protein LOC120258383</fullName>
    </submittedName>
</protein>
<dbReference type="InterPro" id="IPR016024">
    <property type="entry name" value="ARM-type_fold"/>
</dbReference>
<dbReference type="RefSeq" id="XP_039121694.1">
    <property type="nucleotide sequence ID" value="XM_039265760.1"/>
</dbReference>
<evidence type="ECO:0000313" key="3">
    <source>
        <dbReference type="RefSeq" id="XP_039121695.1"/>
    </source>
</evidence>
<keyword evidence="1" id="KW-1185">Reference proteome</keyword>
<dbReference type="InterPro" id="IPR053234">
    <property type="entry name" value="RPM1_Interactor"/>
</dbReference>
<evidence type="ECO:0000313" key="2">
    <source>
        <dbReference type="RefSeq" id="XP_039121694.1"/>
    </source>
</evidence>
<evidence type="ECO:0000313" key="5">
    <source>
        <dbReference type="RefSeq" id="XP_039121697.1"/>
    </source>
</evidence>
<accession>A0AB40B4R3</accession>
<dbReference type="RefSeq" id="XP_039121695.1">
    <property type="nucleotide sequence ID" value="XM_039265761.1"/>
</dbReference>
<dbReference type="PANTHER" id="PTHR33443:SF30">
    <property type="entry name" value="SARCOSINE DEHYDROGENASE-2C PROTEIN"/>
    <property type="match status" value="1"/>
</dbReference>
<dbReference type="RefSeq" id="XP_039121696.1">
    <property type="nucleotide sequence ID" value="XM_039265762.1"/>
</dbReference>
<dbReference type="GeneID" id="120258383"/>
<dbReference type="Gene3D" id="1.25.40.180">
    <property type="match status" value="1"/>
</dbReference>
<dbReference type="PANTHER" id="PTHR33443">
    <property type="entry name" value="ZGC:112980"/>
    <property type="match status" value="1"/>
</dbReference>
<proteinExistence type="predicted"/>
<dbReference type="RefSeq" id="XP_039121697.1">
    <property type="nucleotide sequence ID" value="XM_039265763.1"/>
</dbReference>
<organism evidence="1 2">
    <name type="scientific">Dioscorea cayennensis subsp. rotundata</name>
    <name type="common">White Guinea yam</name>
    <name type="synonym">Dioscorea rotundata</name>
    <dbReference type="NCBI Taxonomy" id="55577"/>
    <lineage>
        <taxon>Eukaryota</taxon>
        <taxon>Viridiplantae</taxon>
        <taxon>Streptophyta</taxon>
        <taxon>Embryophyta</taxon>
        <taxon>Tracheophyta</taxon>
        <taxon>Spermatophyta</taxon>
        <taxon>Magnoliopsida</taxon>
        <taxon>Liliopsida</taxon>
        <taxon>Dioscoreales</taxon>
        <taxon>Dioscoreaceae</taxon>
        <taxon>Dioscorea</taxon>
    </lineage>
</organism>
<gene>
    <name evidence="2 3 4 5" type="primary">LOC120258383</name>
</gene>
<evidence type="ECO:0000313" key="4">
    <source>
        <dbReference type="RefSeq" id="XP_039121696.1"/>
    </source>
</evidence>
<sequence>MIDLPSFKEHVDEYFGIMEQISTVKNLPYRIRFKLMDVIDGRKDEWQRMMKTEQLKNTEEMHIRLRNDETSVINFGPSEENYEDLDVRVVRNEIEFDEDCYILELDPCQSLTTTDLNHKLELADDQEEDFCIVAEKCQVACRDYPHSRHLCCTIPFQHDKA</sequence>
<name>A0AB40B4R3_DIOCR</name>
<dbReference type="SUPFAM" id="SSF48371">
    <property type="entry name" value="ARM repeat"/>
    <property type="match status" value="1"/>
</dbReference>
<evidence type="ECO:0000313" key="1">
    <source>
        <dbReference type="Proteomes" id="UP001515500"/>
    </source>
</evidence>
<reference evidence="2 3" key="1">
    <citation type="submission" date="2025-04" db="UniProtKB">
        <authorList>
            <consortium name="RefSeq"/>
        </authorList>
    </citation>
    <scope>IDENTIFICATION</scope>
</reference>